<dbReference type="AlphaFoldDB" id="A0A2K2DAK9"/>
<accession>A0A2K2DAK9</accession>
<evidence type="ECO:0000313" key="4">
    <source>
        <dbReference type="Proteomes" id="UP000008810"/>
    </source>
</evidence>
<sequence length="109" mass="11590">MGQGGEPVKLEETASSTKWSRSCSSAGQPLWLVAAWRRGLVATTAVHRVTQGPRSRVFQLQEQLLADERGAGGCGERIREDEQPGSRPSGARSAPLAASVSLARETPCC</sequence>
<reference evidence="2 3" key="1">
    <citation type="journal article" date="2010" name="Nature">
        <title>Genome sequencing and analysis of the model grass Brachypodium distachyon.</title>
        <authorList>
            <consortium name="International Brachypodium Initiative"/>
        </authorList>
    </citation>
    <scope>NUCLEOTIDE SEQUENCE [LARGE SCALE GENOMIC DNA]</scope>
    <source>
        <strain evidence="2 3">Bd21</strain>
    </source>
</reference>
<feature type="region of interest" description="Disordered" evidence="1">
    <location>
        <begin position="70"/>
        <end position="109"/>
    </location>
</feature>
<dbReference type="Gramene" id="PNT71311">
    <property type="protein sequence ID" value="PNT71311"/>
    <property type="gene ID" value="BRADI_2g26225v3"/>
</dbReference>
<dbReference type="Proteomes" id="UP000008810">
    <property type="component" value="Chromosome 2"/>
</dbReference>
<feature type="compositionally biased region" description="Basic and acidic residues" evidence="1">
    <location>
        <begin position="70"/>
        <end position="84"/>
    </location>
</feature>
<dbReference type="InParanoid" id="A0A2K2DAK9"/>
<protein>
    <submittedName>
        <fullName evidence="2 3">Uncharacterized protein</fullName>
    </submittedName>
</protein>
<feature type="region of interest" description="Disordered" evidence="1">
    <location>
        <begin position="1"/>
        <end position="26"/>
    </location>
</feature>
<dbReference type="EMBL" id="CM000881">
    <property type="protein sequence ID" value="PNT71311.1"/>
    <property type="molecule type" value="Genomic_DNA"/>
</dbReference>
<reference evidence="2" key="2">
    <citation type="submission" date="2017-06" db="EMBL/GenBank/DDBJ databases">
        <title>WGS assembly of Brachypodium distachyon.</title>
        <authorList>
            <consortium name="The International Brachypodium Initiative"/>
            <person name="Lucas S."/>
            <person name="Harmon-Smith M."/>
            <person name="Lail K."/>
            <person name="Tice H."/>
            <person name="Grimwood J."/>
            <person name="Bruce D."/>
            <person name="Barry K."/>
            <person name="Shu S."/>
            <person name="Lindquist E."/>
            <person name="Wang M."/>
            <person name="Pitluck S."/>
            <person name="Vogel J.P."/>
            <person name="Garvin D.F."/>
            <person name="Mockler T.C."/>
            <person name="Schmutz J."/>
            <person name="Rokhsar D."/>
            <person name="Bevan M.W."/>
        </authorList>
    </citation>
    <scope>NUCLEOTIDE SEQUENCE</scope>
    <source>
        <strain evidence="2">Bd21</strain>
    </source>
</reference>
<gene>
    <name evidence="2" type="ORF">BRADI_2g26225v3</name>
</gene>
<feature type="compositionally biased region" description="Polar residues" evidence="1">
    <location>
        <begin position="13"/>
        <end position="26"/>
    </location>
</feature>
<evidence type="ECO:0000313" key="3">
    <source>
        <dbReference type="EnsemblPlants" id="PNT71311"/>
    </source>
</evidence>
<evidence type="ECO:0000313" key="2">
    <source>
        <dbReference type="EMBL" id="PNT71311.1"/>
    </source>
</evidence>
<proteinExistence type="predicted"/>
<reference evidence="3" key="3">
    <citation type="submission" date="2018-08" db="UniProtKB">
        <authorList>
            <consortium name="EnsemblPlants"/>
        </authorList>
    </citation>
    <scope>IDENTIFICATION</scope>
    <source>
        <strain evidence="3">cv. Bd21</strain>
    </source>
</reference>
<name>A0A2K2DAK9_BRADI</name>
<evidence type="ECO:0000256" key="1">
    <source>
        <dbReference type="SAM" id="MobiDB-lite"/>
    </source>
</evidence>
<organism evidence="2">
    <name type="scientific">Brachypodium distachyon</name>
    <name type="common">Purple false brome</name>
    <name type="synonym">Trachynia distachya</name>
    <dbReference type="NCBI Taxonomy" id="15368"/>
    <lineage>
        <taxon>Eukaryota</taxon>
        <taxon>Viridiplantae</taxon>
        <taxon>Streptophyta</taxon>
        <taxon>Embryophyta</taxon>
        <taxon>Tracheophyta</taxon>
        <taxon>Spermatophyta</taxon>
        <taxon>Magnoliopsida</taxon>
        <taxon>Liliopsida</taxon>
        <taxon>Poales</taxon>
        <taxon>Poaceae</taxon>
        <taxon>BOP clade</taxon>
        <taxon>Pooideae</taxon>
        <taxon>Stipodae</taxon>
        <taxon>Brachypodieae</taxon>
        <taxon>Brachypodium</taxon>
    </lineage>
</organism>
<dbReference type="EnsemblPlants" id="PNT71311">
    <property type="protein sequence ID" value="PNT71311"/>
    <property type="gene ID" value="BRADI_2g26225v3"/>
</dbReference>
<keyword evidence="4" id="KW-1185">Reference proteome</keyword>